<dbReference type="SUPFAM" id="SSF57667">
    <property type="entry name" value="beta-beta-alpha zinc fingers"/>
    <property type="match status" value="8"/>
</dbReference>
<dbReference type="InterPro" id="IPR036236">
    <property type="entry name" value="Znf_C2H2_sf"/>
</dbReference>
<evidence type="ECO:0000256" key="8">
    <source>
        <dbReference type="ARBA" id="ARBA00022989"/>
    </source>
</evidence>
<feature type="domain" description="Cadherin" evidence="14">
    <location>
        <begin position="1835"/>
        <end position="1939"/>
    </location>
</feature>
<feature type="domain" description="C2H2-type" evidence="13">
    <location>
        <begin position="627"/>
        <end position="654"/>
    </location>
</feature>
<evidence type="ECO:0000256" key="9">
    <source>
        <dbReference type="ARBA" id="ARBA00023136"/>
    </source>
</evidence>
<dbReference type="InterPro" id="IPR002126">
    <property type="entry name" value="Cadherin-like_dom"/>
</dbReference>
<evidence type="ECO:0000256" key="4">
    <source>
        <dbReference type="ARBA" id="ARBA00022737"/>
    </source>
</evidence>
<feature type="domain" description="Cadherin" evidence="14">
    <location>
        <begin position="1129"/>
        <end position="1214"/>
    </location>
</feature>
<dbReference type="SMART" id="SM00112">
    <property type="entry name" value="CA"/>
    <property type="match status" value="10"/>
</dbReference>
<feature type="domain" description="C2H2-type" evidence="13">
    <location>
        <begin position="663"/>
        <end position="690"/>
    </location>
</feature>
<evidence type="ECO:0000256" key="1">
    <source>
        <dbReference type="ARBA" id="ARBA00004370"/>
    </source>
</evidence>
<evidence type="ECO:0000256" key="6">
    <source>
        <dbReference type="ARBA" id="ARBA00022833"/>
    </source>
</evidence>
<dbReference type="FunFam" id="3.30.160.60:FF:000446">
    <property type="entry name" value="Zinc finger protein"/>
    <property type="match status" value="1"/>
</dbReference>
<keyword evidence="6" id="KW-0862">Zinc</keyword>
<feature type="domain" description="C2H2-type" evidence="13">
    <location>
        <begin position="540"/>
        <end position="568"/>
    </location>
</feature>
<dbReference type="PROSITE" id="PS00232">
    <property type="entry name" value="CADHERIN_1"/>
    <property type="match status" value="3"/>
</dbReference>
<evidence type="ECO:0000256" key="7">
    <source>
        <dbReference type="ARBA" id="ARBA00022837"/>
    </source>
</evidence>
<dbReference type="FunFam" id="3.30.160.60:FF:000624">
    <property type="entry name" value="zinc finger protein 697"/>
    <property type="match status" value="2"/>
</dbReference>
<evidence type="ECO:0000256" key="10">
    <source>
        <dbReference type="PROSITE-ProRule" id="PRU00042"/>
    </source>
</evidence>
<dbReference type="SUPFAM" id="SSF49313">
    <property type="entry name" value="Cadherin-like"/>
    <property type="match status" value="11"/>
</dbReference>
<sequence>MVPIEAENKPDASCDCTYDKRINESVLPIMLDFIYKGSVSMARSYVELLIDMAGVLKFDTFSDTKIEYIDDLAYLSWSNHQEVILGNLWGLRDDPSQKLAENICEDMKDIVVLVKDLTSQDLQAFLDYIYKGEVEFCGSEEEFKAIMSGWIDFDMLPICDAQPCLPLSGALVEELSLHSLKDDELLKNEHLNMGSNISTLISTNTESSSPLLETDASPLPETYLPISKPKYSIAQDTPQNKVSLSLSETSDDMPKLKYCEMEDASSIENGLPDTVKDLALNAGDIVGLEVPEHKNKVDEGQEVRSSADICQTCQLQFDSRSDFRKHLLVHPDGKMLRCEYCSKGFLKPSHLKIHLRSHTGARPFQCQSCGKQLISKSSLTKHLLTHKRNKEDMFACDICSKSFLSKEYLAEHIRVHTGSKPFQCSQCPMSFVGRTGLNHHVKKHAKEEDKNDTVCDVCGKTLSRHALWGHIKSHKKMERCDLCGKVFSTTTALKIHSRTSHLGQRDHQCEKCGKIFLQGSHLSRHIKSHTPKPQQTKGNFSCKECLKTFKKENSLLYHKECEHKEPGECIYPCDFCPKRFVGRSTATYHMRSHTGTRPHVCTSCGRGFIRPDSLRLHMARHRGEKPYACLVCGRKFTSKRSMNKHAGLHKAAPPLDKHLAVPHHCGICKKSFETEDELTNHSKSHVGARPFRCAVCRKTFRYLDSLKRHARVHSTVVPDAPIELQTLYALQVSEQPLEQVGELNEGGKLTPQQSYMSETVIEVSEDLISTGHKEIIISDSVVMEDGICLSVVEGKMAASTIFVLFTVVCGFTVEGLSWGDPAILLPDDKIANLTFGSYVSDLKRQIMSINEEEPAPVTLCQLNITDGTATVDDISLSLTINTTTVSTSLFLAKGVAGGGIVILLNKTLDYDDQNAPKEYAINILMSGITARIQLTVINVNDNPPQIDADKSTCNIPENCWNGNIYCNFTCQIKVSDADGSVETNDTVTVYEQSMQQQQEISTTFSFVDDEVIDDYNMLYNISVDEKLDYVTKSIYSLRIVASTSSHRKMGVCVWRRARVRVKGAAVRGYWGHYLEPARPYIALKDGLFTTTYMYFVQVLNIASRAPKWQTSPSVFQGAEKEEHQVKFVAIDGDIGLNQAISYRLEDLTEGDKDRFSMNETSGILTIAWIDRDILASDIFTFNVVAYKGAEGEFNVSTVPMTVIVLDINDHTPNFTTTETEIWINETSTSLNMQDSIRIQDPDLAMNGTFDIRLQEDPDYYIGTNWSSNFLLVPTRGYQDVNVTLAILNGTRLDYETPEWRDIYLQIVVTERADSTHVNTSNFVIHLIDINNKWPIFDNNSYEVFVYENATKGEFVISCHATDADFNYTDKVTHSLLPESQTSLTINPDTGDVTVNRDNPFNYMQQTEVFLQVLAEDTNDPPHQTYAQLKIKVMEVDNQPPVITSPYDQVRVNENATESTVVTELTATDPDSMANVTLSIDWETSYATKNGARVQNNSLYDKCMIIKTTTNTSSNNVTGTIIVQKTDVFPMKNMDWGEFDTLFLMIIATDWNTVLPAFATNMNRSVLLAVSIIDVNDNPPVFSQQEYSVSVSENTVPKTLITIITATDADGPGNNEVSYTIDLEYSSTGNNEDKNKSWIIDDPVSGHVQTGPENIDCEYVHNMIYIITATDGVFDTSVQLNVSIIDVNDNWPIVQEALNVIFINETQSNGTVILNMKDNSYDLDYSEPFHTLYYQMDFMIDDQLMHYFYLDIDTGNLLAVFTNPNIGFDLAVTNRTSFSLRVTIRDNFKERQIANSNINTNSSYTIYIKDVNNHRPVFQPVNGNLFETNTHVVEDSVVLSYFSATDADSDPPNNWIHYEILSITSVNGNNANPSDLFWIKDNEDNKTATIMAGKGLIDSYGNYSIIFYAEDRGEYPGPLNQTSDPYTIVIKGYNDHAPVFVFPNKSVDHLVLSKENSDTSGVMLYTEETWLDNIQATDEDENDNIYKNGTAYYKIIGSDVAKKYLNINMGSGRLSLIDTFDSLDVSMFNLTIQAYDGGPEPLSTNRTLKIYIKSGDLKEPYFETQIDTANFTENTTVIADYVPDSEYHTLPEVIDPDKDVNDVLGLTEDIYYYLFNSTNDGMEHFLVDKSTGILKVDPNNVLDREVYNNYTLGIVVTKKDTKPKYVETKSFLTINIKVIDIKDTPPNFKEDIYSGGLLLGDKNGKIIFVVEATDYDEDDVITFTISSDIHTSDSSLNSWVQKPFLMTQSNLIDQLTRIATANGTLTNNFDLEDSNMKGHFTFEIKATDLGNNSNVVPAKVYIISKSNQVIFRFTNPMEDLNVNRQFVINTFTSSFNTTCNIDSIRRGTTRASLTSENSTDVTTHFINTATDLPVDAADIQLEMNIQDKVIKLKLAFSQKGLLFESYQGGSKATEAQNMEQVLQTVLIVVSVVLGTLVVVLFAAFFFRTRSLNRRLESLSTTKFGSQDSGLNRIGMAMPNTNKHALDGSNPVWKSENLPTRDIDTASIGSGDSDLIGIENSPEFNHYQDAGMRRESFNPLYGYNGVSDITREKEGNSNKDSDIDHIMNFTERKNVPITEL</sequence>
<keyword evidence="3" id="KW-0479">Metal-binding</keyword>
<organism evidence="15">
    <name type="scientific">Timema tahoe</name>
    <dbReference type="NCBI Taxonomy" id="61484"/>
    <lineage>
        <taxon>Eukaryota</taxon>
        <taxon>Metazoa</taxon>
        <taxon>Ecdysozoa</taxon>
        <taxon>Arthropoda</taxon>
        <taxon>Hexapoda</taxon>
        <taxon>Insecta</taxon>
        <taxon>Pterygota</taxon>
        <taxon>Neoptera</taxon>
        <taxon>Polyneoptera</taxon>
        <taxon>Phasmatodea</taxon>
        <taxon>Timematodea</taxon>
        <taxon>Timematoidea</taxon>
        <taxon>Timematidae</taxon>
        <taxon>Timema</taxon>
    </lineage>
</organism>
<feature type="domain" description="Cadherin" evidence="14">
    <location>
        <begin position="1443"/>
        <end position="1581"/>
    </location>
</feature>
<feature type="domain" description="C2H2-type" evidence="13">
    <location>
        <begin position="394"/>
        <end position="421"/>
    </location>
</feature>
<dbReference type="GO" id="GO:0005886">
    <property type="term" value="C:plasma membrane"/>
    <property type="evidence" value="ECO:0007669"/>
    <property type="project" value="InterPro"/>
</dbReference>
<dbReference type="PANTHER" id="PTHR24026:SF133">
    <property type="entry name" value="CADHERIN-RELATED FAMILY MEMBER 2"/>
    <property type="match status" value="1"/>
</dbReference>
<feature type="domain" description="Cadherin" evidence="14">
    <location>
        <begin position="1694"/>
        <end position="1817"/>
    </location>
</feature>
<dbReference type="GO" id="GO:0048598">
    <property type="term" value="P:embryonic morphogenesis"/>
    <property type="evidence" value="ECO:0007669"/>
    <property type="project" value="UniProtKB-ARBA"/>
</dbReference>
<dbReference type="Gene3D" id="2.60.40.60">
    <property type="entry name" value="Cadherins"/>
    <property type="match status" value="11"/>
</dbReference>
<dbReference type="GO" id="GO:0005634">
    <property type="term" value="C:nucleus"/>
    <property type="evidence" value="ECO:0007669"/>
    <property type="project" value="UniProtKB-ARBA"/>
</dbReference>
<keyword evidence="2 12" id="KW-0812">Transmembrane</keyword>
<feature type="domain" description="C2H2-type" evidence="13">
    <location>
        <begin position="507"/>
        <end position="534"/>
    </location>
</feature>
<evidence type="ECO:0000256" key="12">
    <source>
        <dbReference type="SAM" id="Phobius"/>
    </source>
</evidence>
<feature type="domain" description="C2H2-type" evidence="13">
    <location>
        <begin position="691"/>
        <end position="718"/>
    </location>
</feature>
<feature type="domain" description="Cadherin" evidence="14">
    <location>
        <begin position="2092"/>
        <end position="2187"/>
    </location>
</feature>
<evidence type="ECO:0000259" key="14">
    <source>
        <dbReference type="PROSITE" id="PS50268"/>
    </source>
</evidence>
<feature type="domain" description="Cadherin" evidence="14">
    <location>
        <begin position="2203"/>
        <end position="2317"/>
    </location>
</feature>
<comment type="subcellular location">
    <subcellularLocation>
        <location evidence="1">Membrane</location>
    </subcellularLocation>
</comment>
<dbReference type="GO" id="GO:0005509">
    <property type="term" value="F:calcium ion binding"/>
    <property type="evidence" value="ECO:0007669"/>
    <property type="project" value="UniProtKB-UniRule"/>
</dbReference>
<evidence type="ECO:0000313" key="15">
    <source>
        <dbReference type="EMBL" id="CAD7452984.1"/>
    </source>
</evidence>
<evidence type="ECO:0000256" key="11">
    <source>
        <dbReference type="PROSITE-ProRule" id="PRU00043"/>
    </source>
</evidence>
<dbReference type="SMART" id="SM00355">
    <property type="entry name" value="ZnF_C2H2"/>
    <property type="match status" value="14"/>
</dbReference>
<feature type="domain" description="C2H2-type" evidence="13">
    <location>
        <begin position="599"/>
        <end position="626"/>
    </location>
</feature>
<reference evidence="15" key="1">
    <citation type="submission" date="2020-11" db="EMBL/GenBank/DDBJ databases">
        <authorList>
            <person name="Tran Van P."/>
        </authorList>
    </citation>
    <scope>NUCLEOTIDE SEQUENCE</scope>
</reference>
<name>A0A7R9FHS7_9NEOP</name>
<keyword evidence="4" id="KW-0677">Repeat</keyword>
<evidence type="ECO:0000259" key="13">
    <source>
        <dbReference type="PROSITE" id="PS50157"/>
    </source>
</evidence>
<evidence type="ECO:0000256" key="3">
    <source>
        <dbReference type="ARBA" id="ARBA00022723"/>
    </source>
</evidence>
<keyword evidence="8 12" id="KW-1133">Transmembrane helix</keyword>
<feature type="domain" description="C2H2-type" evidence="13">
    <location>
        <begin position="364"/>
        <end position="391"/>
    </location>
</feature>
<dbReference type="Pfam" id="PF00028">
    <property type="entry name" value="Cadherin"/>
    <property type="match status" value="1"/>
</dbReference>
<dbReference type="Pfam" id="PF13912">
    <property type="entry name" value="zf-C2H2_6"/>
    <property type="match status" value="1"/>
</dbReference>
<feature type="domain" description="Cadherin" evidence="14">
    <location>
        <begin position="1954"/>
        <end position="2061"/>
    </location>
</feature>
<feature type="domain" description="C2H2-type" evidence="13">
    <location>
        <begin position="422"/>
        <end position="449"/>
    </location>
</feature>
<dbReference type="PROSITE" id="PS50268">
    <property type="entry name" value="CADHERIN_2"/>
    <property type="match status" value="10"/>
</dbReference>
<proteinExistence type="predicted"/>
<protein>
    <submittedName>
        <fullName evidence="15">Uncharacterized protein</fullName>
    </submittedName>
</protein>
<dbReference type="GO" id="GO:0007156">
    <property type="term" value="P:homophilic cell adhesion via plasma membrane adhesion molecules"/>
    <property type="evidence" value="ECO:0007669"/>
    <property type="project" value="InterPro"/>
</dbReference>
<dbReference type="CDD" id="cd11304">
    <property type="entry name" value="Cadherin_repeat"/>
    <property type="match status" value="5"/>
</dbReference>
<dbReference type="PRINTS" id="PR00205">
    <property type="entry name" value="CADHERIN"/>
</dbReference>
<keyword evidence="9 12" id="KW-0472">Membrane</keyword>
<keyword evidence="7 11" id="KW-0106">Calcium</keyword>
<dbReference type="InterPro" id="IPR015919">
    <property type="entry name" value="Cadherin-like_sf"/>
</dbReference>
<dbReference type="GO" id="GO:0008270">
    <property type="term" value="F:zinc ion binding"/>
    <property type="evidence" value="ECO:0007669"/>
    <property type="project" value="UniProtKB-KW"/>
</dbReference>
<keyword evidence="5 10" id="KW-0863">Zinc-finger</keyword>
<gene>
    <name evidence="15" type="ORF">TTEB3V08_LOCUS1139</name>
</gene>
<evidence type="ECO:0000256" key="5">
    <source>
        <dbReference type="ARBA" id="ARBA00022771"/>
    </source>
</evidence>
<dbReference type="Gene3D" id="3.30.160.60">
    <property type="entry name" value="Classic Zinc Finger"/>
    <property type="match status" value="9"/>
</dbReference>
<dbReference type="FunFam" id="3.30.160.60:FF:000100">
    <property type="entry name" value="Zinc finger 45-like"/>
    <property type="match status" value="2"/>
</dbReference>
<dbReference type="InterPro" id="IPR013087">
    <property type="entry name" value="Znf_C2H2_type"/>
</dbReference>
<feature type="domain" description="C2H2-type" evidence="13">
    <location>
        <begin position="478"/>
        <end position="506"/>
    </location>
</feature>
<evidence type="ECO:0000256" key="2">
    <source>
        <dbReference type="ARBA" id="ARBA00022692"/>
    </source>
</evidence>
<feature type="domain" description="C2H2-type" evidence="13">
    <location>
        <begin position="336"/>
        <end position="363"/>
    </location>
</feature>
<feature type="domain" description="C2H2-type" evidence="13">
    <location>
        <begin position="571"/>
        <end position="598"/>
    </location>
</feature>
<dbReference type="InterPro" id="IPR020894">
    <property type="entry name" value="Cadherin_CS"/>
</dbReference>
<dbReference type="PROSITE" id="PS00028">
    <property type="entry name" value="ZINC_FINGER_C2H2_1"/>
    <property type="match status" value="11"/>
</dbReference>
<dbReference type="PROSITE" id="PS50157">
    <property type="entry name" value="ZINC_FINGER_C2H2_2"/>
    <property type="match status" value="12"/>
</dbReference>
<dbReference type="Pfam" id="PF00096">
    <property type="entry name" value="zf-C2H2"/>
    <property type="match status" value="4"/>
</dbReference>
<feature type="transmembrane region" description="Helical" evidence="12">
    <location>
        <begin position="2424"/>
        <end position="2445"/>
    </location>
</feature>
<feature type="domain" description="Cadherin" evidence="14">
    <location>
        <begin position="1582"/>
        <end position="1693"/>
    </location>
</feature>
<feature type="domain" description="Cadherin" evidence="14">
    <location>
        <begin position="1337"/>
        <end position="1442"/>
    </location>
</feature>
<dbReference type="EMBL" id="OE000223">
    <property type="protein sequence ID" value="CAD7452984.1"/>
    <property type="molecule type" value="Genomic_DNA"/>
</dbReference>
<feature type="domain" description="Cadherin" evidence="14">
    <location>
        <begin position="1215"/>
        <end position="1336"/>
    </location>
</feature>
<accession>A0A7R9FHS7</accession>
<dbReference type="PANTHER" id="PTHR24026">
    <property type="entry name" value="FAT ATYPICAL CADHERIN-RELATED"/>
    <property type="match status" value="1"/>
</dbReference>